<evidence type="ECO:0000313" key="2">
    <source>
        <dbReference type="Proteomes" id="UP001055115"/>
    </source>
</evidence>
<dbReference type="Proteomes" id="UP001055115">
    <property type="component" value="Unassembled WGS sequence"/>
</dbReference>
<dbReference type="EMBL" id="BQXU01000001">
    <property type="protein sequence ID" value="GKT39850.1"/>
    <property type="molecule type" value="Genomic_DNA"/>
</dbReference>
<protein>
    <submittedName>
        <fullName evidence="1">Uncharacterized protein</fullName>
    </submittedName>
</protein>
<dbReference type="GeneID" id="73320833"/>
<keyword evidence="2" id="KW-1185">Reference proteome</keyword>
<organism evidence="1 2">
    <name type="scientific">Colletotrichum spaethianum</name>
    <dbReference type="NCBI Taxonomy" id="700344"/>
    <lineage>
        <taxon>Eukaryota</taxon>
        <taxon>Fungi</taxon>
        <taxon>Dikarya</taxon>
        <taxon>Ascomycota</taxon>
        <taxon>Pezizomycotina</taxon>
        <taxon>Sordariomycetes</taxon>
        <taxon>Hypocreomycetidae</taxon>
        <taxon>Glomerellales</taxon>
        <taxon>Glomerellaceae</taxon>
        <taxon>Colletotrichum</taxon>
        <taxon>Colletotrichum spaethianum species complex</taxon>
    </lineage>
</organism>
<proteinExistence type="predicted"/>
<sequence>MAAQMLAVTMSKVTSADMMFVDSGVVVVGLLSGGNEGRYAGVDMVVLYVVDALPPSSNVALFFESVACGIGSK</sequence>
<accession>A0AA37L5J9</accession>
<dbReference type="AlphaFoldDB" id="A0AA37L5J9"/>
<reference evidence="1 2" key="1">
    <citation type="submission" date="2022-03" db="EMBL/GenBank/DDBJ databases">
        <title>Genome data of Colletotrichum spp.</title>
        <authorList>
            <person name="Utami Y.D."/>
            <person name="Hiruma K."/>
        </authorList>
    </citation>
    <scope>NUCLEOTIDE SEQUENCE [LARGE SCALE GENOMIC DNA]</scope>
    <source>
        <strain evidence="1 2">MAFF 239500</strain>
    </source>
</reference>
<evidence type="ECO:0000313" key="1">
    <source>
        <dbReference type="EMBL" id="GKT39850.1"/>
    </source>
</evidence>
<dbReference type="RefSeq" id="XP_049122200.1">
    <property type="nucleotide sequence ID" value="XM_049266243.1"/>
</dbReference>
<gene>
    <name evidence="1" type="ORF">ColSpa_00031</name>
</gene>
<name>A0AA37L5J9_9PEZI</name>
<comment type="caution">
    <text evidence="1">The sequence shown here is derived from an EMBL/GenBank/DDBJ whole genome shotgun (WGS) entry which is preliminary data.</text>
</comment>